<dbReference type="InterPro" id="IPR021986">
    <property type="entry name" value="Spherulin4"/>
</dbReference>
<keyword evidence="3" id="KW-1185">Reference proteome</keyword>
<feature type="compositionally biased region" description="Basic and acidic residues" evidence="1">
    <location>
        <begin position="135"/>
        <end position="144"/>
    </location>
</feature>
<dbReference type="RefSeq" id="WP_145276562.1">
    <property type="nucleotide sequence ID" value="NZ_CP036426.1"/>
</dbReference>
<dbReference type="KEGG" id="tpla:ElP_61780"/>
<dbReference type="EMBL" id="CP036426">
    <property type="protein sequence ID" value="QDV38227.1"/>
    <property type="molecule type" value="Genomic_DNA"/>
</dbReference>
<feature type="region of interest" description="Disordered" evidence="1">
    <location>
        <begin position="169"/>
        <end position="199"/>
    </location>
</feature>
<evidence type="ECO:0000256" key="1">
    <source>
        <dbReference type="SAM" id="MobiDB-lite"/>
    </source>
</evidence>
<dbReference type="AlphaFoldDB" id="A0A518HBN0"/>
<feature type="region of interest" description="Disordered" evidence="1">
    <location>
        <begin position="79"/>
        <end position="145"/>
    </location>
</feature>
<evidence type="ECO:0000313" key="2">
    <source>
        <dbReference type="EMBL" id="QDV38227.1"/>
    </source>
</evidence>
<protein>
    <submittedName>
        <fullName evidence="2">Spherulation-specific family 4</fullName>
    </submittedName>
</protein>
<evidence type="ECO:0000313" key="3">
    <source>
        <dbReference type="Proteomes" id="UP000317835"/>
    </source>
</evidence>
<dbReference type="OrthoDB" id="508445at2"/>
<name>A0A518HBN0_9BACT</name>
<proteinExistence type="predicted"/>
<organism evidence="2 3">
    <name type="scientific">Tautonia plasticadhaerens</name>
    <dbReference type="NCBI Taxonomy" id="2527974"/>
    <lineage>
        <taxon>Bacteria</taxon>
        <taxon>Pseudomonadati</taxon>
        <taxon>Planctomycetota</taxon>
        <taxon>Planctomycetia</taxon>
        <taxon>Isosphaerales</taxon>
        <taxon>Isosphaeraceae</taxon>
        <taxon>Tautonia</taxon>
    </lineage>
</organism>
<dbReference type="PANTHER" id="PTHR35040:SF9">
    <property type="entry name" value="4-LIKE CELL SURFACE PROTEIN, PUTATIVE (AFU_ORTHOLOGUE AFUA_4G14080)-RELATED"/>
    <property type="match status" value="1"/>
</dbReference>
<feature type="compositionally biased region" description="Basic and acidic residues" evidence="1">
    <location>
        <begin position="184"/>
        <end position="193"/>
    </location>
</feature>
<sequence length="448" mass="47806">MLSMTCSCKGEFWVRDRLAGNSTPCPSCGLSLDVPPFETVRADMTPATCSCGEIFWSSAWQPGKLSRCPICGDVVGPSESAGETTVILPPQSMHTPGPALKAQGGPAQPIHAREQPDARGTAGQTTAASTTETPPADKPEERGRRLASAGAAVLLLAAGVLLGSRWAGPLENDDPGSPPVAPREGGEGRREVDAWPPPSPIDQGPQAPLKILVPAYFFPAASGLDDWKRLLTSARRVPIVAVVNPASGPGELPNRDYADIVRGGTATAGLTMIGYVNTAFATRPRPEIEADIDRWVRFYPEIQGIFLDAQSSEGQNEDFYADLSDYVRRSIDGAIVVTNPGTACAEGYFESGAADIAIVFENSHGFDEFELPLWRFRYPPGRFAAVPYAVKTAEAMEDAIRQAGEKGIGYLFVTDGVMPNPWRSLPPYWAELVDAVEAVNAGPPREGL</sequence>
<dbReference type="Pfam" id="PF12138">
    <property type="entry name" value="Spherulin4"/>
    <property type="match status" value="1"/>
</dbReference>
<accession>A0A518HBN0</accession>
<reference evidence="2 3" key="1">
    <citation type="submission" date="2019-02" db="EMBL/GenBank/DDBJ databases">
        <title>Deep-cultivation of Planctomycetes and their phenomic and genomic characterization uncovers novel biology.</title>
        <authorList>
            <person name="Wiegand S."/>
            <person name="Jogler M."/>
            <person name="Boedeker C."/>
            <person name="Pinto D."/>
            <person name="Vollmers J."/>
            <person name="Rivas-Marin E."/>
            <person name="Kohn T."/>
            <person name="Peeters S.H."/>
            <person name="Heuer A."/>
            <person name="Rast P."/>
            <person name="Oberbeckmann S."/>
            <person name="Bunk B."/>
            <person name="Jeske O."/>
            <person name="Meyerdierks A."/>
            <person name="Storesund J.E."/>
            <person name="Kallscheuer N."/>
            <person name="Luecker S."/>
            <person name="Lage O.M."/>
            <person name="Pohl T."/>
            <person name="Merkel B.J."/>
            <person name="Hornburger P."/>
            <person name="Mueller R.-W."/>
            <person name="Bruemmer F."/>
            <person name="Labrenz M."/>
            <person name="Spormann A.M."/>
            <person name="Op den Camp H."/>
            <person name="Overmann J."/>
            <person name="Amann R."/>
            <person name="Jetten M.S.M."/>
            <person name="Mascher T."/>
            <person name="Medema M.H."/>
            <person name="Devos D.P."/>
            <person name="Kaster A.-K."/>
            <person name="Ovreas L."/>
            <person name="Rohde M."/>
            <person name="Galperin M.Y."/>
            <person name="Jogler C."/>
        </authorList>
    </citation>
    <scope>NUCLEOTIDE SEQUENCE [LARGE SCALE GENOMIC DNA]</scope>
    <source>
        <strain evidence="2 3">ElP</strain>
    </source>
</reference>
<feature type="compositionally biased region" description="Low complexity" evidence="1">
    <location>
        <begin position="118"/>
        <end position="134"/>
    </location>
</feature>
<gene>
    <name evidence="2" type="ORF">ElP_61780</name>
</gene>
<dbReference type="PANTHER" id="PTHR35040">
    <property type="match status" value="1"/>
</dbReference>
<dbReference type="Proteomes" id="UP000317835">
    <property type="component" value="Chromosome"/>
</dbReference>